<dbReference type="SUPFAM" id="SSF53850">
    <property type="entry name" value="Periplasmic binding protein-like II"/>
    <property type="match status" value="1"/>
</dbReference>
<dbReference type="Proteomes" id="UP000037600">
    <property type="component" value="Unassembled WGS sequence"/>
</dbReference>
<dbReference type="EMBL" id="LAZL01000028">
    <property type="protein sequence ID" value="KMT64279.1"/>
    <property type="molecule type" value="Genomic_DNA"/>
</dbReference>
<evidence type="ECO:0000313" key="1">
    <source>
        <dbReference type="EMBL" id="KMT64279.1"/>
    </source>
</evidence>
<dbReference type="Gene3D" id="3.40.190.10">
    <property type="entry name" value="Periplasmic binding protein-like II"/>
    <property type="match status" value="2"/>
</dbReference>
<organism evidence="1 2">
    <name type="scientific">Catenovulum maritimum</name>
    <dbReference type="NCBI Taxonomy" id="1513271"/>
    <lineage>
        <taxon>Bacteria</taxon>
        <taxon>Pseudomonadati</taxon>
        <taxon>Pseudomonadota</taxon>
        <taxon>Gammaproteobacteria</taxon>
        <taxon>Alteromonadales</taxon>
        <taxon>Alteromonadaceae</taxon>
        <taxon>Catenovulum</taxon>
    </lineage>
</organism>
<accession>A0A0J8GSK8</accession>
<protein>
    <submittedName>
        <fullName evidence="1">Diguanylate cyclase</fullName>
    </submittedName>
</protein>
<proteinExistence type="predicted"/>
<dbReference type="AlphaFoldDB" id="A0A0J8GSK8"/>
<dbReference type="STRING" id="1513271.XM47_15340"/>
<dbReference type="PATRIC" id="fig|1513271.3.peg.3161"/>
<sequence length="255" mass="29428">MGEKEAYQFGLLKLALSYDKGNDYIFQESKRYIPQTSMIEQLKTNKLDVAWTGTSKELENSLTPIRIPLYKGLLGHRIFIIREGNQAKFDQIKSLSELKSLTAAQERSWADTAILRSAGIKVYGTRTYENLFHMLEGGRYDYLPRGVHEPWAEIASRPELPLTVEKNLLVKYPMPAYFFVNKENQALAQAIYSGLDAAINDGTFNDYFFNNPMIQDVIEKANIEHRLVFEIENPSIPEQTPFQDKRLWLDTKKLH</sequence>
<reference evidence="1 2" key="1">
    <citation type="submission" date="2015-04" db="EMBL/GenBank/DDBJ databases">
        <title>Draft Genome Sequence of the Novel Agar-Digesting Marine Bacterium Q1.</title>
        <authorList>
            <person name="Li Y."/>
            <person name="Li D."/>
            <person name="Chen G."/>
            <person name="Du Z."/>
        </authorList>
    </citation>
    <scope>NUCLEOTIDE SEQUENCE [LARGE SCALE GENOMIC DNA]</scope>
    <source>
        <strain evidence="1 2">Q1</strain>
    </source>
</reference>
<evidence type="ECO:0000313" key="2">
    <source>
        <dbReference type="Proteomes" id="UP000037600"/>
    </source>
</evidence>
<comment type="caution">
    <text evidence="1">The sequence shown here is derived from an EMBL/GenBank/DDBJ whole genome shotgun (WGS) entry which is preliminary data.</text>
</comment>
<name>A0A0J8GSK8_9ALTE</name>
<gene>
    <name evidence="1" type="ORF">XM47_15340</name>
</gene>
<keyword evidence="2" id="KW-1185">Reference proteome</keyword>